<keyword evidence="1" id="KW-0645">Protease</keyword>
<keyword evidence="6" id="KW-1185">Reference proteome</keyword>
<accession>A0A7L0Z991</accession>
<dbReference type="InterPro" id="IPR036157">
    <property type="entry name" value="dUTPase-like_sf"/>
</dbReference>
<dbReference type="EMBL" id="VXBC01012699">
    <property type="protein sequence ID" value="NXM22573.1"/>
    <property type="molecule type" value="Genomic_DNA"/>
</dbReference>
<evidence type="ECO:0000313" key="6">
    <source>
        <dbReference type="Proteomes" id="UP000539920"/>
    </source>
</evidence>
<keyword evidence="2" id="KW-0064">Aspartyl protease</keyword>
<dbReference type="PROSITE" id="PS50175">
    <property type="entry name" value="ASP_PROT_RETROV"/>
    <property type="match status" value="1"/>
</dbReference>
<feature type="domain" description="Peptidase A2" evidence="4">
    <location>
        <begin position="143"/>
        <end position="157"/>
    </location>
</feature>
<evidence type="ECO:0000256" key="3">
    <source>
        <dbReference type="ARBA" id="ARBA00022801"/>
    </source>
</evidence>
<gene>
    <name evidence="5" type="primary">Ervk9_5</name>
    <name evidence="5" type="ORF">PLONIG_R08645</name>
</gene>
<feature type="non-terminal residue" evidence="5">
    <location>
        <position position="1"/>
    </location>
</feature>
<dbReference type="AlphaFoldDB" id="A0A7L0Z991"/>
<dbReference type="CDD" id="cd07557">
    <property type="entry name" value="trimeric_dUTPase"/>
    <property type="match status" value="1"/>
</dbReference>
<evidence type="ECO:0000259" key="4">
    <source>
        <dbReference type="PROSITE" id="PS50175"/>
    </source>
</evidence>
<comment type="caution">
    <text evidence="5">The sequence shown here is derived from an EMBL/GenBank/DDBJ whole genome shotgun (WGS) entry which is preliminary data.</text>
</comment>
<dbReference type="GO" id="GO:0004190">
    <property type="term" value="F:aspartic-type endopeptidase activity"/>
    <property type="evidence" value="ECO:0007669"/>
    <property type="project" value="UniProtKB-KW"/>
</dbReference>
<dbReference type="InterPro" id="IPR033704">
    <property type="entry name" value="dUTPase_trimeric"/>
</dbReference>
<dbReference type="InterPro" id="IPR029054">
    <property type="entry name" value="dUTPase-like"/>
</dbReference>
<feature type="non-terminal residue" evidence="5">
    <location>
        <position position="157"/>
    </location>
</feature>
<dbReference type="Proteomes" id="UP000539920">
    <property type="component" value="Unassembled WGS sequence"/>
</dbReference>
<evidence type="ECO:0000256" key="2">
    <source>
        <dbReference type="ARBA" id="ARBA00022750"/>
    </source>
</evidence>
<keyword evidence="3" id="KW-0378">Hydrolase</keyword>
<organism evidence="5 6">
    <name type="scientific">Ploceus nigricollis</name>
    <dbReference type="NCBI Taxonomy" id="441696"/>
    <lineage>
        <taxon>Eukaryota</taxon>
        <taxon>Metazoa</taxon>
        <taxon>Chordata</taxon>
        <taxon>Craniata</taxon>
        <taxon>Vertebrata</taxon>
        <taxon>Euteleostomi</taxon>
        <taxon>Archelosauria</taxon>
        <taxon>Archosauria</taxon>
        <taxon>Dinosauria</taxon>
        <taxon>Saurischia</taxon>
        <taxon>Theropoda</taxon>
        <taxon>Coelurosauria</taxon>
        <taxon>Aves</taxon>
        <taxon>Neognathae</taxon>
        <taxon>Neoaves</taxon>
        <taxon>Telluraves</taxon>
        <taxon>Australaves</taxon>
        <taxon>Passeriformes</taxon>
        <taxon>Passeroidea</taxon>
        <taxon>Ploceidae</taxon>
        <taxon>Ploceinae</taxon>
        <taxon>Ploceus</taxon>
    </lineage>
</organism>
<reference evidence="5 6" key="1">
    <citation type="submission" date="2019-09" db="EMBL/GenBank/DDBJ databases">
        <title>Bird 10,000 Genomes (B10K) Project - Family phase.</title>
        <authorList>
            <person name="Zhang G."/>
        </authorList>
    </citation>
    <scope>NUCLEOTIDE SEQUENCE [LARGE SCALE GENOMIC DNA]</scope>
    <source>
        <strain evidence="5">B10K-DU-001-79</strain>
        <tissue evidence="5">Muscle</tissue>
    </source>
</reference>
<protein>
    <submittedName>
        <fullName evidence="5">POK9 protein</fullName>
    </submittedName>
</protein>
<proteinExistence type="predicted"/>
<evidence type="ECO:0000313" key="5">
    <source>
        <dbReference type="EMBL" id="NXM22573.1"/>
    </source>
</evidence>
<dbReference type="SUPFAM" id="SSF51283">
    <property type="entry name" value="dUTPase-like"/>
    <property type="match status" value="1"/>
</dbReference>
<dbReference type="PANTHER" id="PTHR19422">
    <property type="entry name" value="GAG RETROVIRAL POLYPROTEIN"/>
    <property type="match status" value="1"/>
</dbReference>
<dbReference type="Gene3D" id="2.70.40.10">
    <property type="match status" value="1"/>
</dbReference>
<sequence length="157" mass="16527">TGSAGMDVDTTVDITITDSAVHLIDTNVKGPLGDGLSVFLLGRSSASKKGLDVIPGVIDADYQGVIKITVRTFFPPASIPKGSRIAQLVHFKACVPCTGLKEWGTGGFGSTGKPEVYWAMDITRGKPDKQVTLTHPNGESITRRLTIDTGADVTIIS</sequence>
<name>A0A7L0Z991_9PASE</name>
<dbReference type="InterPro" id="IPR051592">
    <property type="entry name" value="HERV-K_Pro_peptidase_A2"/>
</dbReference>
<dbReference type="InterPro" id="IPR001995">
    <property type="entry name" value="Peptidase_A2_cat"/>
</dbReference>
<dbReference type="Pfam" id="PF00692">
    <property type="entry name" value="dUTPase"/>
    <property type="match status" value="1"/>
</dbReference>
<dbReference type="PANTHER" id="PTHR19422:SF123">
    <property type="entry name" value="RT1 CLASS I, LOCUS CE15"/>
    <property type="match status" value="1"/>
</dbReference>
<evidence type="ECO:0000256" key="1">
    <source>
        <dbReference type="ARBA" id="ARBA00022670"/>
    </source>
</evidence>
<dbReference type="GO" id="GO:0006508">
    <property type="term" value="P:proteolysis"/>
    <property type="evidence" value="ECO:0007669"/>
    <property type="project" value="UniProtKB-KW"/>
</dbReference>